<feature type="transmembrane region" description="Helical" evidence="2">
    <location>
        <begin position="415"/>
        <end position="439"/>
    </location>
</feature>
<accession>A0AAV9ISY5</accession>
<evidence type="ECO:0000256" key="2">
    <source>
        <dbReference type="SAM" id="Phobius"/>
    </source>
</evidence>
<dbReference type="PANTHER" id="PTHR11183">
    <property type="entry name" value="GLYCOGENIN SUBFAMILY MEMBER"/>
    <property type="match status" value="1"/>
</dbReference>
<feature type="transmembrane region" description="Helical" evidence="2">
    <location>
        <begin position="355"/>
        <end position="374"/>
    </location>
</feature>
<dbReference type="Gene3D" id="3.90.550.10">
    <property type="entry name" value="Spore Coat Polysaccharide Biosynthesis Protein SpsA, Chain A"/>
    <property type="match status" value="1"/>
</dbReference>
<keyword evidence="3" id="KW-0732">Signal</keyword>
<dbReference type="Proteomes" id="UP001301350">
    <property type="component" value="Unassembled WGS sequence"/>
</dbReference>
<feature type="chain" id="PRO_5043776538" evidence="3">
    <location>
        <begin position="28"/>
        <end position="625"/>
    </location>
</feature>
<feature type="signal peptide" evidence="3">
    <location>
        <begin position="1"/>
        <end position="27"/>
    </location>
</feature>
<dbReference type="SUPFAM" id="SSF53448">
    <property type="entry name" value="Nucleotide-diphospho-sugar transferases"/>
    <property type="match status" value="1"/>
</dbReference>
<feature type="region of interest" description="Disordered" evidence="1">
    <location>
        <begin position="584"/>
        <end position="625"/>
    </location>
</feature>
<organism evidence="4 5">
    <name type="scientific">Cyanidium caldarium</name>
    <name type="common">Red alga</name>
    <dbReference type="NCBI Taxonomy" id="2771"/>
    <lineage>
        <taxon>Eukaryota</taxon>
        <taxon>Rhodophyta</taxon>
        <taxon>Bangiophyceae</taxon>
        <taxon>Cyanidiales</taxon>
        <taxon>Cyanidiaceae</taxon>
        <taxon>Cyanidium</taxon>
    </lineage>
</organism>
<evidence type="ECO:0000256" key="3">
    <source>
        <dbReference type="SAM" id="SignalP"/>
    </source>
</evidence>
<sequence length="625" mass="70274">MTPLGRIGRWWAPLLLAVLVLAALVAGAETAAQQAAVRAAPDTIRQAGEKVNESLRPYAFVAFLYGNYYTLPVRVMMQSLRLHQAPGVLFEPPGGVGGPLDALTLERAGAERAADAVERPHALRVVLVTRDVSEAALEQLHRDGLYTLEVEYVQNPYEHVKKVNRRFHNVMAKLQVFALEQFERLVYLDADTLVLGDMHDAFQCGDFCATFINPCHFNSGVMVIKPSRDRYRDMLHRLATTESYDGGDQGFLNVYFARLYDAPAFHPGTAERGGPLRRLPFGYHLDHIVYYPRMRWDIPERCGGRRAVEFMGIPYFKPWQWWTYPFFDLSWEWYRARRSLSDPHPPDHHTGPMSVLLRLAAIYLAGYLATVVVWRRMAVSGSGAGRRRRSTVGAVEEWLCRLRPVRYFLEMDERVYLFAGVFVGMSGWVVCTLLSVASMPMFTSPHTADLVYVHTKALLLYLWMLLLGVVCSRRHRLSDAKRSCGNVCLRTLAMALADALAPPAVFAATWRVQWSSIFQKIAVLLLILGIYLVVLNAMYAHLVVLWARLGASLAERDRARSKSLQTELSDTDFAAAVTDLATEYRSSYSEDNSPGYPRTGSVTPTEAASTGGGAVAHQRYQYRSP</sequence>
<gene>
    <name evidence="4" type="ORF">CDCA_CDCA04G1434</name>
</gene>
<name>A0AAV9ISY5_CYACA</name>
<dbReference type="InterPro" id="IPR050587">
    <property type="entry name" value="GNT1/Glycosyltrans_8"/>
</dbReference>
<keyword evidence="5" id="KW-1185">Reference proteome</keyword>
<comment type="caution">
    <text evidence="4">The sequence shown here is derived from an EMBL/GenBank/DDBJ whole genome shotgun (WGS) entry which is preliminary data.</text>
</comment>
<dbReference type="AlphaFoldDB" id="A0AAV9ISY5"/>
<keyword evidence="2" id="KW-1133">Transmembrane helix</keyword>
<protein>
    <submittedName>
        <fullName evidence="4">Uncharacterized protein</fullName>
    </submittedName>
</protein>
<evidence type="ECO:0000313" key="4">
    <source>
        <dbReference type="EMBL" id="KAK4535409.1"/>
    </source>
</evidence>
<dbReference type="EMBL" id="JANCYW010000004">
    <property type="protein sequence ID" value="KAK4535409.1"/>
    <property type="molecule type" value="Genomic_DNA"/>
</dbReference>
<keyword evidence="2" id="KW-0812">Transmembrane</keyword>
<reference evidence="4 5" key="1">
    <citation type="submission" date="2022-07" db="EMBL/GenBank/DDBJ databases">
        <title>Genome-wide signatures of adaptation to extreme environments.</title>
        <authorList>
            <person name="Cho C.H."/>
            <person name="Yoon H.S."/>
        </authorList>
    </citation>
    <scope>NUCLEOTIDE SEQUENCE [LARGE SCALE GENOMIC DNA]</scope>
    <source>
        <strain evidence="4 5">DBV 063 E5</strain>
    </source>
</reference>
<proteinExistence type="predicted"/>
<dbReference type="InterPro" id="IPR029044">
    <property type="entry name" value="Nucleotide-diphossugar_trans"/>
</dbReference>
<evidence type="ECO:0000256" key="1">
    <source>
        <dbReference type="SAM" id="MobiDB-lite"/>
    </source>
</evidence>
<evidence type="ECO:0000313" key="5">
    <source>
        <dbReference type="Proteomes" id="UP001301350"/>
    </source>
</evidence>
<keyword evidence="2" id="KW-0472">Membrane</keyword>
<feature type="transmembrane region" description="Helical" evidence="2">
    <location>
        <begin position="522"/>
        <end position="547"/>
    </location>
</feature>
<feature type="transmembrane region" description="Helical" evidence="2">
    <location>
        <begin position="451"/>
        <end position="471"/>
    </location>
</feature>